<gene>
    <name evidence="1" type="primary">qatD</name>
    <name evidence="1" type="ORF">ACFPQ6_13915</name>
</gene>
<dbReference type="InterPro" id="IPR001130">
    <property type="entry name" value="TatD-like"/>
</dbReference>
<evidence type="ECO:0000313" key="2">
    <source>
        <dbReference type="Proteomes" id="UP001595979"/>
    </source>
</evidence>
<dbReference type="EMBL" id="JBHSOH010000020">
    <property type="protein sequence ID" value="MFC5849404.1"/>
    <property type="molecule type" value="Genomic_DNA"/>
</dbReference>
<proteinExistence type="predicted"/>
<dbReference type="NCBIfam" id="NF041926">
    <property type="entry name" value="QatD"/>
    <property type="match status" value="1"/>
</dbReference>
<dbReference type="RefSeq" id="WP_380050512.1">
    <property type="nucleotide sequence ID" value="NZ_JBHSOH010000020.1"/>
</dbReference>
<dbReference type="PIRSF" id="PIRSF005902">
    <property type="entry name" value="DNase_TatD"/>
    <property type="match status" value="1"/>
</dbReference>
<dbReference type="Gene3D" id="3.20.20.140">
    <property type="entry name" value="Metal-dependent hydrolases"/>
    <property type="match status" value="1"/>
</dbReference>
<keyword evidence="2" id="KW-1185">Reference proteome</keyword>
<dbReference type="PANTHER" id="PTHR46124:SF2">
    <property type="entry name" value="D-AMINOACYL-TRNA DEACYLASE"/>
    <property type="match status" value="1"/>
</dbReference>
<accession>A0ABW1DQN4</accession>
<reference evidence="2" key="1">
    <citation type="journal article" date="2019" name="Int. J. Syst. Evol. Microbiol.">
        <title>The Global Catalogue of Microorganisms (GCM) 10K type strain sequencing project: providing services to taxonomists for standard genome sequencing and annotation.</title>
        <authorList>
            <consortium name="The Broad Institute Genomics Platform"/>
            <consortium name="The Broad Institute Genome Sequencing Center for Infectious Disease"/>
            <person name="Wu L."/>
            <person name="Ma J."/>
        </authorList>
    </citation>
    <scope>NUCLEOTIDE SEQUENCE [LARGE SCALE GENOMIC DNA]</scope>
    <source>
        <strain evidence="2">CGMCC 1.15053</strain>
    </source>
</reference>
<dbReference type="Proteomes" id="UP001595979">
    <property type="component" value="Unassembled WGS sequence"/>
</dbReference>
<evidence type="ECO:0000313" key="1">
    <source>
        <dbReference type="EMBL" id="MFC5849404.1"/>
    </source>
</evidence>
<protein>
    <submittedName>
        <fullName evidence="1">Qat anti-phage system TatD family nuclease QatD</fullName>
    </submittedName>
</protein>
<sequence length="244" mass="27098">MHDTHFHLDLYPSRQAVLEETERAGIYTIAVTNAPSVFKITQDLVRGKKYWRAALGLHPELVASHGGELQLFRSLLPETKYVGEVGLDYSIGTSEEKATQRKIFGEIVELCESNGGRIVTIHSRRAEKDVVATLENKPRSAFILHWYSGSLSSLKKAGELGVWLSVNTAMAKSTKAHALVDSVPRHKILLESDGPFINVSGHPARPINVSMVVAWLSTLWCISEPETVQQLQSNFRNLLSVVDK</sequence>
<dbReference type="PANTHER" id="PTHR46124">
    <property type="entry name" value="D-AMINOACYL-TRNA DEACYLASE"/>
    <property type="match status" value="1"/>
</dbReference>
<dbReference type="InterPro" id="IPR049677">
    <property type="entry name" value="QatD"/>
</dbReference>
<organism evidence="1 2">
    <name type="scientific">Deinococcus petrolearius</name>
    <dbReference type="NCBI Taxonomy" id="1751295"/>
    <lineage>
        <taxon>Bacteria</taxon>
        <taxon>Thermotogati</taxon>
        <taxon>Deinococcota</taxon>
        <taxon>Deinococci</taxon>
        <taxon>Deinococcales</taxon>
        <taxon>Deinococcaceae</taxon>
        <taxon>Deinococcus</taxon>
    </lineage>
</organism>
<dbReference type="Pfam" id="PF01026">
    <property type="entry name" value="TatD_DNase"/>
    <property type="match status" value="1"/>
</dbReference>
<dbReference type="InterPro" id="IPR032466">
    <property type="entry name" value="Metal_Hydrolase"/>
</dbReference>
<dbReference type="SUPFAM" id="SSF51556">
    <property type="entry name" value="Metallo-dependent hydrolases"/>
    <property type="match status" value="1"/>
</dbReference>
<comment type="caution">
    <text evidence="1">The sequence shown here is derived from an EMBL/GenBank/DDBJ whole genome shotgun (WGS) entry which is preliminary data.</text>
</comment>
<name>A0ABW1DQN4_9DEIO</name>